<dbReference type="InterPro" id="IPR036237">
    <property type="entry name" value="Xyl_isomerase-like_sf"/>
</dbReference>
<feature type="domain" description="Xylose isomerase-like TIM barrel" evidence="1">
    <location>
        <begin position="63"/>
        <end position="293"/>
    </location>
</feature>
<dbReference type="SUPFAM" id="SSF51658">
    <property type="entry name" value="Xylose isomerase-like"/>
    <property type="match status" value="1"/>
</dbReference>
<name>A0ABS5CFU7_9BACL</name>
<dbReference type="InterPro" id="IPR013022">
    <property type="entry name" value="Xyl_isomerase-like_TIM-brl"/>
</dbReference>
<dbReference type="Proteomes" id="UP000673394">
    <property type="component" value="Unassembled WGS sequence"/>
</dbReference>
<dbReference type="InterPro" id="IPR050312">
    <property type="entry name" value="IolE/XylAMocC-like"/>
</dbReference>
<comment type="caution">
    <text evidence="2">The sequence shown here is derived from an EMBL/GenBank/DDBJ whole genome shotgun (WGS) entry which is preliminary data.</text>
</comment>
<gene>
    <name evidence="2" type="ORF">I8J30_18580</name>
</gene>
<evidence type="ECO:0000259" key="1">
    <source>
        <dbReference type="Pfam" id="PF01261"/>
    </source>
</evidence>
<dbReference type="RefSeq" id="WP_210660577.1">
    <property type="nucleotide sequence ID" value="NZ_JAGKSP010000007.1"/>
</dbReference>
<keyword evidence="2" id="KW-0413">Isomerase</keyword>
<dbReference type="PANTHER" id="PTHR12110:SF53">
    <property type="entry name" value="BLR5974 PROTEIN"/>
    <property type="match status" value="1"/>
</dbReference>
<proteinExistence type="predicted"/>
<dbReference type="PANTHER" id="PTHR12110">
    <property type="entry name" value="HYDROXYPYRUVATE ISOMERASE"/>
    <property type="match status" value="1"/>
</dbReference>
<keyword evidence="3" id="KW-1185">Reference proteome</keyword>
<dbReference type="Gene3D" id="3.20.20.150">
    <property type="entry name" value="Divalent-metal-dependent TIM barrel enzymes"/>
    <property type="match status" value="1"/>
</dbReference>
<reference evidence="2 3" key="1">
    <citation type="submission" date="2021-04" db="EMBL/GenBank/DDBJ databases">
        <title>Paenibacillus sp. DLE-14 whole genome sequence.</title>
        <authorList>
            <person name="Ham Y.J."/>
        </authorList>
    </citation>
    <scope>NUCLEOTIDE SEQUENCE [LARGE SCALE GENOMIC DNA]</scope>
    <source>
        <strain evidence="2 3">DLE-14</strain>
    </source>
</reference>
<sequence length="304" mass="34104">MVFDDGSSPNWSSGGGARRPLTWGYALVWYHGFIRQGDDSVLGKLDFLKRHGLVTTGIDLREMAAMDEARRDHIGEELTKHGLQLTPHIGFNYLNAGKDERERETERIAEQLRLCLPLMRGQIVTTGMRAGHRFDRVMPLEDKLARISEAMAPIAAICSELGAPLSVENHGDYYIADLVQLCQATKQLYIYLDTGNTYLIGERPLPAFELAAPYTIGTHFKDHIVGPRPDVYPLQFEVKGAALGDGDVPLRECYELLMKHAPLKDKLVMEIEMISPTDMDPQLCLERSLRFIQSLEPIAKGDII</sequence>
<dbReference type="GO" id="GO:0016853">
    <property type="term" value="F:isomerase activity"/>
    <property type="evidence" value="ECO:0007669"/>
    <property type="project" value="UniProtKB-KW"/>
</dbReference>
<evidence type="ECO:0000313" key="3">
    <source>
        <dbReference type="Proteomes" id="UP000673394"/>
    </source>
</evidence>
<organism evidence="2 3">
    <name type="scientific">Paenibacillus lignilyticus</name>
    <dbReference type="NCBI Taxonomy" id="1172615"/>
    <lineage>
        <taxon>Bacteria</taxon>
        <taxon>Bacillati</taxon>
        <taxon>Bacillota</taxon>
        <taxon>Bacilli</taxon>
        <taxon>Bacillales</taxon>
        <taxon>Paenibacillaceae</taxon>
        <taxon>Paenibacillus</taxon>
    </lineage>
</organism>
<dbReference type="EMBL" id="JAGKSP010000007">
    <property type="protein sequence ID" value="MBP3964729.1"/>
    <property type="molecule type" value="Genomic_DNA"/>
</dbReference>
<dbReference type="Pfam" id="PF01261">
    <property type="entry name" value="AP_endonuc_2"/>
    <property type="match status" value="1"/>
</dbReference>
<evidence type="ECO:0000313" key="2">
    <source>
        <dbReference type="EMBL" id="MBP3964729.1"/>
    </source>
</evidence>
<protein>
    <submittedName>
        <fullName evidence="2">Sugar phosphate isomerase/epimerase</fullName>
    </submittedName>
</protein>
<accession>A0ABS5CFU7</accession>